<dbReference type="GeneID" id="2872888"/>
<gene>
    <name evidence="2" type="ORF">ANIA_05093</name>
</gene>
<name>Q5B2Y7_EMENI</name>
<dbReference type="HOGENOM" id="CLU_611149_0_0_1"/>
<dbReference type="AlphaFoldDB" id="Q5B2Y7"/>
<dbReference type="RefSeq" id="XP_662697.1">
    <property type="nucleotide sequence ID" value="XM_657605.1"/>
</dbReference>
<dbReference type="EMBL" id="BN001303">
    <property type="protein sequence ID" value="CBF76093.1"/>
    <property type="molecule type" value="Genomic_DNA"/>
</dbReference>
<organism evidence="2 3">
    <name type="scientific">Emericella nidulans (strain FGSC A4 / ATCC 38163 / CBS 112.46 / NRRL 194 / M139)</name>
    <name type="common">Aspergillus nidulans</name>
    <dbReference type="NCBI Taxonomy" id="227321"/>
    <lineage>
        <taxon>Eukaryota</taxon>
        <taxon>Fungi</taxon>
        <taxon>Dikarya</taxon>
        <taxon>Ascomycota</taxon>
        <taxon>Pezizomycotina</taxon>
        <taxon>Eurotiomycetes</taxon>
        <taxon>Eurotiomycetidae</taxon>
        <taxon>Eurotiales</taxon>
        <taxon>Aspergillaceae</taxon>
        <taxon>Aspergillus</taxon>
        <taxon>Aspergillus subgen. Nidulantes</taxon>
    </lineage>
</organism>
<dbReference type="GO" id="GO:0004402">
    <property type="term" value="F:histone acetyltransferase activity"/>
    <property type="evidence" value="ECO:0000318"/>
    <property type="project" value="GO_Central"/>
</dbReference>
<accession>C8V7X9</accession>
<sequence length="384" mass="42782">MATSAPQTLICRCSTDLTSPLSPPSLTPTIINAKSKRRYYHNQQWEQECVLQASLITALPQYPAPLDSMDELVIAKPAADTNNSHNNNNNSHNNNNNNNNTNTNSNNSQDADSNADSDHNSNSDQNQQKPIIETTDDHSVDDQHIDTVSDSDEPSSPIMGIGLRPISKPVSVVVDNTRRKRRARSLVASEDDDVAAPSTRQKRARANKYLTRKTQKAIQAAARVRDPESKTLTPSSPIAPASAVRKTSSSLTQPLARCLVRRALSLARMPRTKEAAHQTLKFRFDIDAELQKANKQKFWRQVQLSVLYHTFQLRNEIRSLKNFAPVPASEMLVGLDEFDNALAAGADNDLDFLEEDDDDNHNVEEDDDDDNNNNNDRDSNDDDE</sequence>
<reference evidence="3" key="1">
    <citation type="journal article" date="2005" name="Nature">
        <title>Sequencing of Aspergillus nidulans and comparative analysis with A. fumigatus and A. oryzae.</title>
        <authorList>
            <person name="Galagan J.E."/>
            <person name="Calvo S.E."/>
            <person name="Cuomo C."/>
            <person name="Ma L.J."/>
            <person name="Wortman J.R."/>
            <person name="Batzoglou S."/>
            <person name="Lee S.I."/>
            <person name="Basturkmen M."/>
            <person name="Spevak C.C."/>
            <person name="Clutterbuck J."/>
            <person name="Kapitonov V."/>
            <person name="Jurka J."/>
            <person name="Scazzocchio C."/>
            <person name="Farman M."/>
            <person name="Butler J."/>
            <person name="Purcell S."/>
            <person name="Harris S."/>
            <person name="Braus G.H."/>
            <person name="Draht O."/>
            <person name="Busch S."/>
            <person name="D'Enfert C."/>
            <person name="Bouchier C."/>
            <person name="Goldman G.H."/>
            <person name="Bell-Pedersen D."/>
            <person name="Griffiths-Jones S."/>
            <person name="Doonan J.H."/>
            <person name="Yu J."/>
            <person name="Vienken K."/>
            <person name="Pain A."/>
            <person name="Freitag M."/>
            <person name="Selker E.U."/>
            <person name="Archer D.B."/>
            <person name="Penalva M.A."/>
            <person name="Oakley B.R."/>
            <person name="Momany M."/>
            <person name="Tanaka T."/>
            <person name="Kumagai T."/>
            <person name="Asai K."/>
            <person name="Machida M."/>
            <person name="Nierman W.C."/>
            <person name="Denning D.W."/>
            <person name="Caddick M."/>
            <person name="Hynes M."/>
            <person name="Paoletti M."/>
            <person name="Fischer R."/>
            <person name="Miller B."/>
            <person name="Dyer P."/>
            <person name="Sachs M.S."/>
            <person name="Osmani S.A."/>
            <person name="Birren B.W."/>
        </authorList>
    </citation>
    <scope>NUCLEOTIDE SEQUENCE [LARGE SCALE GENOMIC DNA]</scope>
    <source>
        <strain evidence="3">FGSC A4 / ATCC 38163 / CBS 112.46 / NRRL 194 / M139</strain>
    </source>
</reference>
<dbReference type="KEGG" id="ani:ANIA_05093"/>
<evidence type="ECO:0000313" key="3">
    <source>
        <dbReference type="Proteomes" id="UP000000560"/>
    </source>
</evidence>
<feature type="compositionally biased region" description="Low complexity" evidence="1">
    <location>
        <begin position="79"/>
        <end position="115"/>
    </location>
</feature>
<evidence type="ECO:0000313" key="2">
    <source>
        <dbReference type="EMBL" id="CBF76093.1"/>
    </source>
</evidence>
<dbReference type="Proteomes" id="UP000000560">
    <property type="component" value="Chromosome III"/>
</dbReference>
<feature type="region of interest" description="Disordered" evidence="1">
    <location>
        <begin position="79"/>
        <end position="163"/>
    </location>
</feature>
<dbReference type="PANTHER" id="PTHR36911:SF3">
    <property type="entry name" value="GATA ZINC FINGER DOMAIN-CONTAINING PROTEIN 4-RELATED"/>
    <property type="match status" value="1"/>
</dbReference>
<dbReference type="InParanoid" id="Q5B2Y7"/>
<dbReference type="PANTHER" id="PTHR36911">
    <property type="entry name" value="LIM ZINC-BINDING DOMAIN-CONTAINING PROTEIN-RELATED"/>
    <property type="match status" value="1"/>
</dbReference>
<accession>Q5B2Y7</accession>
<proteinExistence type="predicted"/>
<protein>
    <submittedName>
        <fullName evidence="2">Serine-leucine-rich repeat protein (AFU_orthologue AFUA_8G02230)</fullName>
    </submittedName>
</protein>
<dbReference type="VEuPathDB" id="FungiDB:AN5093"/>
<feature type="region of interest" description="Disordered" evidence="1">
    <location>
        <begin position="181"/>
        <end position="205"/>
    </location>
</feature>
<feature type="compositionally biased region" description="Basic and acidic residues" evidence="1">
    <location>
        <begin position="135"/>
        <end position="147"/>
    </location>
</feature>
<feature type="compositionally biased region" description="Acidic residues" evidence="1">
    <location>
        <begin position="349"/>
        <end position="371"/>
    </location>
</feature>
<evidence type="ECO:0000256" key="1">
    <source>
        <dbReference type="SAM" id="MobiDB-lite"/>
    </source>
</evidence>
<feature type="region of interest" description="Disordered" evidence="1">
    <location>
        <begin position="218"/>
        <end position="246"/>
    </location>
</feature>
<reference evidence="3" key="2">
    <citation type="journal article" date="2009" name="Fungal Genet. Biol.">
        <title>The 2008 update of the Aspergillus nidulans genome annotation: a community effort.</title>
        <authorList>
            <person name="Wortman J.R."/>
            <person name="Gilsenan J.M."/>
            <person name="Joardar V."/>
            <person name="Deegan J."/>
            <person name="Clutterbuck J."/>
            <person name="Andersen M.R."/>
            <person name="Archer D."/>
            <person name="Bencina M."/>
            <person name="Braus G."/>
            <person name="Coutinho P."/>
            <person name="von Dohren H."/>
            <person name="Doonan J."/>
            <person name="Driessen A.J."/>
            <person name="Durek P."/>
            <person name="Espeso E."/>
            <person name="Fekete E."/>
            <person name="Flipphi M."/>
            <person name="Estrada C.G."/>
            <person name="Geysens S."/>
            <person name="Goldman G."/>
            <person name="de Groot P.W."/>
            <person name="Hansen K."/>
            <person name="Harris S.D."/>
            <person name="Heinekamp T."/>
            <person name="Helmstaedt K."/>
            <person name="Henrissat B."/>
            <person name="Hofmann G."/>
            <person name="Homan T."/>
            <person name="Horio T."/>
            <person name="Horiuchi H."/>
            <person name="James S."/>
            <person name="Jones M."/>
            <person name="Karaffa L."/>
            <person name="Karanyi Z."/>
            <person name="Kato M."/>
            <person name="Keller N."/>
            <person name="Kelly D.E."/>
            <person name="Kiel J.A."/>
            <person name="Kim J.M."/>
            <person name="van der Klei I.J."/>
            <person name="Klis F.M."/>
            <person name="Kovalchuk A."/>
            <person name="Krasevec N."/>
            <person name="Kubicek C.P."/>
            <person name="Liu B."/>
            <person name="Maccabe A."/>
            <person name="Meyer V."/>
            <person name="Mirabito P."/>
            <person name="Miskei M."/>
            <person name="Mos M."/>
            <person name="Mullins J."/>
            <person name="Nelson D.R."/>
            <person name="Nielsen J."/>
            <person name="Oakley B.R."/>
            <person name="Osmani S.A."/>
            <person name="Pakula T."/>
            <person name="Paszewski A."/>
            <person name="Paulsen I."/>
            <person name="Pilsyk S."/>
            <person name="Pocsi I."/>
            <person name="Punt P.J."/>
            <person name="Ram A.F."/>
            <person name="Ren Q."/>
            <person name="Robellet X."/>
            <person name="Robson G."/>
            <person name="Seiboth B."/>
            <person name="van Solingen P."/>
            <person name="Specht T."/>
            <person name="Sun J."/>
            <person name="Taheri-Talesh N."/>
            <person name="Takeshita N."/>
            <person name="Ussery D."/>
            <person name="vanKuyk P.A."/>
            <person name="Visser H."/>
            <person name="van de Vondervoort P.J."/>
            <person name="de Vries R.P."/>
            <person name="Walton J."/>
            <person name="Xiang X."/>
            <person name="Xiong Y."/>
            <person name="Zeng A.P."/>
            <person name="Brandt B.W."/>
            <person name="Cornell M.J."/>
            <person name="van den Hondel C.A."/>
            <person name="Visser J."/>
            <person name="Oliver S.G."/>
            <person name="Turner G."/>
        </authorList>
    </citation>
    <scope>GENOME REANNOTATION</scope>
    <source>
        <strain evidence="3">FGSC A4 / ATCC 38163 / CBS 112.46 / NRRL 194 / M139</strain>
    </source>
</reference>
<feature type="region of interest" description="Disordered" evidence="1">
    <location>
        <begin position="349"/>
        <end position="384"/>
    </location>
</feature>
<keyword evidence="3" id="KW-1185">Reference proteome</keyword>